<protein>
    <submittedName>
        <fullName evidence="1">Uncharacterized protein</fullName>
    </submittedName>
</protein>
<proteinExistence type="predicted"/>
<feature type="non-terminal residue" evidence="1">
    <location>
        <position position="94"/>
    </location>
</feature>
<dbReference type="AlphaFoldDB" id="A0A8D9HPL4"/>
<dbReference type="Gramene" id="A07p11350.2_BraZ1">
    <property type="protein sequence ID" value="A07p11350.2_BraZ1.CDS"/>
    <property type="gene ID" value="A07g11350.2_BraZ1"/>
</dbReference>
<gene>
    <name evidence="1" type="ORF">BRAPAZ1V2_A07P11350.2</name>
</gene>
<dbReference type="Proteomes" id="UP000694005">
    <property type="component" value="Chromosome A07"/>
</dbReference>
<reference evidence="1 2" key="1">
    <citation type="submission" date="2021-07" db="EMBL/GenBank/DDBJ databases">
        <authorList>
            <consortium name="Genoscope - CEA"/>
            <person name="William W."/>
        </authorList>
    </citation>
    <scope>NUCLEOTIDE SEQUENCE [LARGE SCALE GENOMIC DNA]</scope>
</reference>
<accession>A0A8D9HPL4</accession>
<name>A0A8D9HPL4_BRACM</name>
<dbReference type="EMBL" id="LS974623">
    <property type="protein sequence ID" value="CAG7901491.1"/>
    <property type="molecule type" value="Genomic_DNA"/>
</dbReference>
<organism evidence="1 2">
    <name type="scientific">Brassica campestris</name>
    <name type="common">Field mustard</name>
    <dbReference type="NCBI Taxonomy" id="3711"/>
    <lineage>
        <taxon>Eukaryota</taxon>
        <taxon>Viridiplantae</taxon>
        <taxon>Streptophyta</taxon>
        <taxon>Embryophyta</taxon>
        <taxon>Tracheophyta</taxon>
        <taxon>Spermatophyta</taxon>
        <taxon>Magnoliopsida</taxon>
        <taxon>eudicotyledons</taxon>
        <taxon>Gunneridae</taxon>
        <taxon>Pentapetalae</taxon>
        <taxon>rosids</taxon>
        <taxon>malvids</taxon>
        <taxon>Brassicales</taxon>
        <taxon>Brassicaceae</taxon>
        <taxon>Brassiceae</taxon>
        <taxon>Brassica</taxon>
    </lineage>
</organism>
<evidence type="ECO:0000313" key="2">
    <source>
        <dbReference type="Proteomes" id="UP000694005"/>
    </source>
</evidence>
<sequence length="94" mass="11024">MVEGDDVSLWKRGSDYQTMFSTYETWELIRVVQQKCGISHSNHTTSWNEIIRSLSGSQMDFRSRLCIRYAMQAAIHMIWCERNKRLHGKAPRSA</sequence>
<evidence type="ECO:0000313" key="1">
    <source>
        <dbReference type="EMBL" id="CAG7901491.1"/>
    </source>
</evidence>